<evidence type="ECO:0000256" key="1">
    <source>
        <dbReference type="SAM" id="MobiDB-lite"/>
    </source>
</evidence>
<feature type="compositionally biased region" description="Low complexity" evidence="1">
    <location>
        <begin position="436"/>
        <end position="453"/>
    </location>
</feature>
<feature type="domain" description="2'-5'-oligoadenylate synthetase 1" evidence="2">
    <location>
        <begin position="642"/>
        <end position="772"/>
    </location>
</feature>
<gene>
    <name evidence="3" type="ORF">Vbra_12789</name>
</gene>
<dbReference type="GO" id="GO:0005829">
    <property type="term" value="C:cytosol"/>
    <property type="evidence" value="ECO:0007669"/>
    <property type="project" value="TreeGrafter"/>
</dbReference>
<dbReference type="OrthoDB" id="428532at2759"/>
<reference evidence="3 4" key="1">
    <citation type="submission" date="2014-11" db="EMBL/GenBank/DDBJ databases">
        <authorList>
            <person name="Zhu J."/>
            <person name="Qi W."/>
            <person name="Song R."/>
        </authorList>
    </citation>
    <scope>NUCLEOTIDE SEQUENCE [LARGE SCALE GENOMIC DNA]</scope>
</reference>
<evidence type="ECO:0000313" key="4">
    <source>
        <dbReference type="Proteomes" id="UP000041254"/>
    </source>
</evidence>
<proteinExistence type="predicted"/>
<dbReference type="PANTHER" id="PTHR11258">
    <property type="entry name" value="2-5 OLIGOADENYLATE SYNTHETASE"/>
    <property type="match status" value="1"/>
</dbReference>
<dbReference type="AlphaFoldDB" id="A0A0G4ERP7"/>
<accession>A0A0G4ERP7</accession>
<keyword evidence="4" id="KW-1185">Reference proteome</keyword>
<dbReference type="GO" id="GO:0016020">
    <property type="term" value="C:membrane"/>
    <property type="evidence" value="ECO:0007669"/>
    <property type="project" value="TreeGrafter"/>
</dbReference>
<evidence type="ECO:0000259" key="2">
    <source>
        <dbReference type="Pfam" id="PF10421"/>
    </source>
</evidence>
<dbReference type="Gene3D" id="1.10.1410.20">
    <property type="entry name" value="2'-5'-oligoadenylate synthetase 1, domain 2"/>
    <property type="match status" value="1"/>
</dbReference>
<feature type="region of interest" description="Disordered" evidence="1">
    <location>
        <begin position="775"/>
        <end position="812"/>
    </location>
</feature>
<dbReference type="Proteomes" id="UP000041254">
    <property type="component" value="Unassembled WGS sequence"/>
</dbReference>
<feature type="compositionally biased region" description="Low complexity" evidence="1">
    <location>
        <begin position="278"/>
        <end position="303"/>
    </location>
</feature>
<dbReference type="SUPFAM" id="SSF81631">
    <property type="entry name" value="PAP/OAS1 substrate-binding domain"/>
    <property type="match status" value="1"/>
</dbReference>
<dbReference type="EMBL" id="CDMY01000295">
    <property type="protein sequence ID" value="CEM00520.1"/>
    <property type="molecule type" value="Genomic_DNA"/>
</dbReference>
<dbReference type="GO" id="GO:0001730">
    <property type="term" value="F:2'-5'-oligoadenylate synthetase activity"/>
    <property type="evidence" value="ECO:0007669"/>
    <property type="project" value="TreeGrafter"/>
</dbReference>
<dbReference type="InParanoid" id="A0A0G4ERP7"/>
<feature type="region of interest" description="Disordered" evidence="1">
    <location>
        <begin position="270"/>
        <end position="332"/>
    </location>
</feature>
<feature type="region of interest" description="Disordered" evidence="1">
    <location>
        <begin position="364"/>
        <end position="455"/>
    </location>
</feature>
<name>A0A0G4ERP7_VITBC</name>
<dbReference type="VEuPathDB" id="CryptoDB:Vbra_12789"/>
<feature type="compositionally biased region" description="Pro residues" evidence="1">
    <location>
        <begin position="782"/>
        <end position="812"/>
    </location>
</feature>
<dbReference type="PANTHER" id="PTHR11258:SF11">
    <property type="entry name" value="C2H2-TYPE DOMAIN-CONTAINING PROTEIN"/>
    <property type="match status" value="1"/>
</dbReference>
<evidence type="ECO:0000313" key="3">
    <source>
        <dbReference type="EMBL" id="CEM00520.1"/>
    </source>
</evidence>
<dbReference type="InterPro" id="IPR018952">
    <property type="entry name" value="2-5-oligoAdlate_synth_1_dom2/C"/>
</dbReference>
<protein>
    <recommendedName>
        <fullName evidence="2">2'-5'-oligoadenylate synthetase 1 domain-containing protein</fullName>
    </recommendedName>
</protein>
<dbReference type="GO" id="GO:0003725">
    <property type="term" value="F:double-stranded RNA binding"/>
    <property type="evidence" value="ECO:0007669"/>
    <property type="project" value="TreeGrafter"/>
</dbReference>
<organism evidence="3 4">
    <name type="scientific">Vitrella brassicaformis (strain CCMP3155)</name>
    <dbReference type="NCBI Taxonomy" id="1169540"/>
    <lineage>
        <taxon>Eukaryota</taxon>
        <taxon>Sar</taxon>
        <taxon>Alveolata</taxon>
        <taxon>Colpodellida</taxon>
        <taxon>Vitrellaceae</taxon>
        <taxon>Vitrella</taxon>
    </lineage>
</organism>
<dbReference type="GO" id="GO:0005654">
    <property type="term" value="C:nucleoplasm"/>
    <property type="evidence" value="ECO:0007669"/>
    <property type="project" value="TreeGrafter"/>
</dbReference>
<dbReference type="Pfam" id="PF10421">
    <property type="entry name" value="OAS1_C"/>
    <property type="match status" value="1"/>
</dbReference>
<sequence>MSLITVFVSVRPGVGAKPVVRDQEVRIGSTETVYALKERVLFLFRYPFPIDQYDMCPLPSSPDHPHPQPLPDTAKLTDGTHMEMVVTATDTTVAHMLRDLLHHHQRATSCVGDGLQMDELSLLFCYRYGSTVEEALRLVGSEYGFGEFIRSRDELRLVNNTVWLASESESDVNGGGGEDGDVSCQLTPEEERIVRKELERYLAEMAKDQCVYRMDLTALCGRFIEEHHVAVSTLIGGRPDVFLSRTADTFVLDRNGRVALKKYADLCDVSEEPPAPAEPSTRTHTPTQTTVSATPTAPSLPSPHMTTTSRADAAPPSSHPTPSSHSRSTDGSSCFDCEVDEALMCQSAGQPGGAEETVRTMAADGEQRDGDGQAPALSEASSSSSISVLPHPHTQKPSLSQADDFAVPTPTHTQGVPDQPAPFPSLDQQPHRPHTHTSTTPTSTPTHQHQHQQYPRDVTVTWWRPVQQPQQQPVAVPVAGASRVRRVGEVKVAEGVYSELHLKISSRAFNSRVAQDVKALVEVFESDSCLNLESISKGGAANNGTAVSGQPVECDIILNTEGLPTKNFDTWYPPLCRVLGRMVTMLLPPEHVTDLYILPNAVTFTYKGMLSVSLKAAPVFETYGELMQCLGESPPRVREYLDAAVTPYRCEYVSRQPAPVRVTIRLIKHWRNQQVWSNVYSRPSDYLLELLAIYVHQQAKQLKDQQTALSTLLCLMSRFASLRIIWTSHYSDSDIWWPLMRQQPLILDPVNPFLNLADPQALDYRELVHLASSSTAGLPHNDIPPPAPPPPPPPPPPAPAHPRLPDPPPYAP</sequence>
<feature type="compositionally biased region" description="Low complexity" evidence="1">
    <location>
        <begin position="378"/>
        <end position="387"/>
    </location>
</feature>